<accession>A0A1G9I3D9</accession>
<evidence type="ECO:0000313" key="2">
    <source>
        <dbReference type="Proteomes" id="UP000198718"/>
    </source>
</evidence>
<evidence type="ECO:0000313" key="1">
    <source>
        <dbReference type="EMBL" id="SDL19719.1"/>
    </source>
</evidence>
<dbReference type="AlphaFoldDB" id="A0A1G9I3D9"/>
<keyword evidence="2" id="KW-1185">Reference proteome</keyword>
<gene>
    <name evidence="1" type="ORF">SAMN05660472_02786</name>
</gene>
<organism evidence="1 2">
    <name type="scientific">Natronincola ferrireducens</name>
    <dbReference type="NCBI Taxonomy" id="393762"/>
    <lineage>
        <taxon>Bacteria</taxon>
        <taxon>Bacillati</taxon>
        <taxon>Bacillota</taxon>
        <taxon>Clostridia</taxon>
        <taxon>Peptostreptococcales</taxon>
        <taxon>Natronincolaceae</taxon>
        <taxon>Natronincola</taxon>
    </lineage>
</organism>
<sequence>MSKKIFEDYRTGGGLTVGMLQKLLLNYPNDMKVTVRVLDEHFPARIVKEGDYKIYPFGCNGVAQGKEECLRIE</sequence>
<name>A0A1G9I3D9_9FIRM</name>
<reference evidence="1 2" key="1">
    <citation type="submission" date="2016-10" db="EMBL/GenBank/DDBJ databases">
        <authorList>
            <person name="de Groot N.N."/>
        </authorList>
    </citation>
    <scope>NUCLEOTIDE SEQUENCE [LARGE SCALE GENOMIC DNA]</scope>
    <source>
        <strain evidence="1 2">DSM 18346</strain>
    </source>
</reference>
<dbReference type="RefSeq" id="WP_090554706.1">
    <property type="nucleotide sequence ID" value="NZ_FNFP01000010.1"/>
</dbReference>
<protein>
    <submittedName>
        <fullName evidence="1">Uncharacterized protein</fullName>
    </submittedName>
</protein>
<dbReference type="STRING" id="393762.SAMN05660472_02786"/>
<dbReference type="Proteomes" id="UP000198718">
    <property type="component" value="Unassembled WGS sequence"/>
</dbReference>
<dbReference type="EMBL" id="FNFP01000010">
    <property type="protein sequence ID" value="SDL19719.1"/>
    <property type="molecule type" value="Genomic_DNA"/>
</dbReference>
<proteinExistence type="predicted"/>